<comment type="caution">
    <text evidence="1">The sequence shown here is derived from an EMBL/GenBank/DDBJ whole genome shotgun (WGS) entry which is preliminary data.</text>
</comment>
<protein>
    <submittedName>
        <fullName evidence="1">Uncharacterized protein</fullName>
    </submittedName>
</protein>
<dbReference type="PATRIC" id="fig|558151.6.peg.1957"/>
<evidence type="ECO:0000313" key="1">
    <source>
        <dbReference type="EMBL" id="KMQ64466.1"/>
    </source>
</evidence>
<organism evidence="1 2">
    <name type="scientific">Chryseobacterium angstadtii</name>
    <dbReference type="NCBI Taxonomy" id="558151"/>
    <lineage>
        <taxon>Bacteria</taxon>
        <taxon>Pseudomonadati</taxon>
        <taxon>Bacteroidota</taxon>
        <taxon>Flavobacteriia</taxon>
        <taxon>Flavobacteriales</taxon>
        <taxon>Weeksellaceae</taxon>
        <taxon>Chryseobacterium group</taxon>
        <taxon>Chryseobacterium</taxon>
    </lineage>
</organism>
<dbReference type="GeneID" id="56898652"/>
<accession>A0A0J7IEW6</accession>
<name>A0A0J7IEW6_9FLAO</name>
<dbReference type="EMBL" id="LFND01000003">
    <property type="protein sequence ID" value="KMQ64466.1"/>
    <property type="molecule type" value="Genomic_DNA"/>
</dbReference>
<gene>
    <name evidence="1" type="ORF">ACM46_09335</name>
</gene>
<proteinExistence type="predicted"/>
<dbReference type="AlphaFoldDB" id="A0A0J7IEW6"/>
<reference evidence="1 2" key="1">
    <citation type="journal article" date="2013" name="Int. J. Syst. Evol. Microbiol.">
        <title>Chryseobacterium angstadtii sp. nov., isolated from a newt tank.</title>
        <authorList>
            <person name="Kirk K.E."/>
            <person name="Hoffman J.A."/>
            <person name="Smith K.A."/>
            <person name="Strahan B.L."/>
            <person name="Failor K.C."/>
            <person name="Krebs J.E."/>
            <person name="Gale A.N."/>
            <person name="Do T.D."/>
            <person name="Sontag T.C."/>
            <person name="Batties A.M."/>
            <person name="Mistiszyn K."/>
            <person name="Newman J.D."/>
        </authorList>
    </citation>
    <scope>NUCLEOTIDE SEQUENCE [LARGE SCALE GENOMIC DNA]</scope>
    <source>
        <strain evidence="1 2">KM</strain>
    </source>
</reference>
<dbReference type="RefSeq" id="WP_048506383.1">
    <property type="nucleotide sequence ID" value="NZ_LFND01000003.1"/>
</dbReference>
<dbReference type="Proteomes" id="UP000036261">
    <property type="component" value="Unassembled WGS sequence"/>
</dbReference>
<sequence length="85" mass="10181">MEDTINSKFDANSGQIFRITYKNRDFQIRLLKRGITKDIIEVDLLLDGVIQKLLKRDKTWYFENSDADQELAKDIWRAISLRYRL</sequence>
<dbReference type="OrthoDB" id="1263655at2"/>
<evidence type="ECO:0000313" key="2">
    <source>
        <dbReference type="Proteomes" id="UP000036261"/>
    </source>
</evidence>
<keyword evidence="2" id="KW-1185">Reference proteome</keyword>